<dbReference type="SUPFAM" id="SSF52172">
    <property type="entry name" value="CheY-like"/>
    <property type="match status" value="1"/>
</dbReference>
<keyword evidence="7" id="KW-0804">Transcription</keyword>
<accession>A0A7W6M6W2</accession>
<feature type="domain" description="Response regulatory" evidence="11">
    <location>
        <begin position="5"/>
        <end position="118"/>
    </location>
</feature>
<evidence type="ECO:0000256" key="7">
    <source>
        <dbReference type="ARBA" id="ARBA00023163"/>
    </source>
</evidence>
<evidence type="ECO:0000256" key="1">
    <source>
        <dbReference type="ARBA" id="ARBA00004496"/>
    </source>
</evidence>
<dbReference type="InterPro" id="IPR011006">
    <property type="entry name" value="CheY-like_superfamily"/>
</dbReference>
<dbReference type="Proteomes" id="UP000565745">
    <property type="component" value="Unassembled WGS sequence"/>
</dbReference>
<dbReference type="RefSeq" id="WP_025055127.1">
    <property type="nucleotide sequence ID" value="NZ_JACIFU010000001.1"/>
</dbReference>
<evidence type="ECO:0000313" key="13">
    <source>
        <dbReference type="EMBL" id="MBB4172787.1"/>
    </source>
</evidence>
<dbReference type="EMBL" id="JACIFU010000001">
    <property type="protein sequence ID" value="MBB4172787.1"/>
    <property type="molecule type" value="Genomic_DNA"/>
</dbReference>
<gene>
    <name evidence="13" type="ORF">GGR93_000548</name>
</gene>
<dbReference type="SMART" id="SM00448">
    <property type="entry name" value="REC"/>
    <property type="match status" value="1"/>
</dbReference>
<dbReference type="FunFam" id="1.10.10.10:FF:000099">
    <property type="entry name" value="Two-component system response regulator TorR"/>
    <property type="match status" value="1"/>
</dbReference>
<organism evidence="13 14">
    <name type="scientific">Sulfitobacter noctilucicola</name>
    <dbReference type="NCBI Taxonomy" id="1342301"/>
    <lineage>
        <taxon>Bacteria</taxon>
        <taxon>Pseudomonadati</taxon>
        <taxon>Pseudomonadota</taxon>
        <taxon>Alphaproteobacteria</taxon>
        <taxon>Rhodobacterales</taxon>
        <taxon>Roseobacteraceae</taxon>
        <taxon>Sulfitobacter</taxon>
    </lineage>
</organism>
<evidence type="ECO:0000256" key="4">
    <source>
        <dbReference type="ARBA" id="ARBA00023012"/>
    </source>
</evidence>
<dbReference type="SUPFAM" id="SSF46894">
    <property type="entry name" value="C-terminal effector domain of the bipartite response regulators"/>
    <property type="match status" value="1"/>
</dbReference>
<keyword evidence="14" id="KW-1185">Reference proteome</keyword>
<dbReference type="GO" id="GO:0005829">
    <property type="term" value="C:cytosol"/>
    <property type="evidence" value="ECO:0007669"/>
    <property type="project" value="TreeGrafter"/>
</dbReference>
<keyword evidence="3 9" id="KW-0597">Phosphoprotein</keyword>
<dbReference type="PANTHER" id="PTHR48111:SF4">
    <property type="entry name" value="DNA-BINDING DUAL TRANSCRIPTIONAL REGULATOR OMPR"/>
    <property type="match status" value="1"/>
</dbReference>
<dbReference type="Gene3D" id="1.10.10.10">
    <property type="entry name" value="Winged helix-like DNA-binding domain superfamily/Winged helix DNA-binding domain"/>
    <property type="match status" value="1"/>
</dbReference>
<keyword evidence="2" id="KW-0963">Cytoplasm</keyword>
<keyword evidence="5" id="KW-0805">Transcription regulation</keyword>
<dbReference type="PROSITE" id="PS50110">
    <property type="entry name" value="RESPONSE_REGULATORY"/>
    <property type="match status" value="1"/>
</dbReference>
<dbReference type="Gene3D" id="3.40.50.2300">
    <property type="match status" value="1"/>
</dbReference>
<evidence type="ECO:0000256" key="8">
    <source>
        <dbReference type="ARBA" id="ARBA00067337"/>
    </source>
</evidence>
<dbReference type="PANTHER" id="PTHR48111">
    <property type="entry name" value="REGULATOR OF RPOS"/>
    <property type="match status" value="1"/>
</dbReference>
<name>A0A7W6M6W2_9RHOB</name>
<dbReference type="CDD" id="cd00383">
    <property type="entry name" value="trans_reg_C"/>
    <property type="match status" value="1"/>
</dbReference>
<evidence type="ECO:0000256" key="10">
    <source>
        <dbReference type="PROSITE-ProRule" id="PRU01091"/>
    </source>
</evidence>
<feature type="modified residue" description="4-aspartylphosphate" evidence="9">
    <location>
        <position position="54"/>
    </location>
</feature>
<proteinExistence type="predicted"/>
<comment type="caution">
    <text evidence="13">The sequence shown here is derived from an EMBL/GenBank/DDBJ whole genome shotgun (WGS) entry which is preliminary data.</text>
</comment>
<dbReference type="InterPro" id="IPR039420">
    <property type="entry name" value="WalR-like"/>
</dbReference>
<dbReference type="InterPro" id="IPR001789">
    <property type="entry name" value="Sig_transdc_resp-reg_receiver"/>
</dbReference>
<dbReference type="GO" id="GO:0000156">
    <property type="term" value="F:phosphorelay response regulator activity"/>
    <property type="evidence" value="ECO:0007669"/>
    <property type="project" value="TreeGrafter"/>
</dbReference>
<dbReference type="GO" id="GO:0032993">
    <property type="term" value="C:protein-DNA complex"/>
    <property type="evidence" value="ECO:0007669"/>
    <property type="project" value="TreeGrafter"/>
</dbReference>
<feature type="DNA-binding region" description="OmpR/PhoB-type" evidence="10">
    <location>
        <begin position="143"/>
        <end position="243"/>
    </location>
</feature>
<dbReference type="OrthoDB" id="9802426at2"/>
<dbReference type="InterPro" id="IPR036388">
    <property type="entry name" value="WH-like_DNA-bd_sf"/>
</dbReference>
<evidence type="ECO:0000256" key="6">
    <source>
        <dbReference type="ARBA" id="ARBA00023125"/>
    </source>
</evidence>
<dbReference type="Gene3D" id="6.10.250.690">
    <property type="match status" value="1"/>
</dbReference>
<dbReference type="InterPro" id="IPR001867">
    <property type="entry name" value="OmpR/PhoB-type_DNA-bd"/>
</dbReference>
<keyword evidence="6 10" id="KW-0238">DNA-binding</keyword>
<comment type="subcellular location">
    <subcellularLocation>
        <location evidence="1">Cytoplasm</location>
    </subcellularLocation>
</comment>
<dbReference type="Pfam" id="PF00072">
    <property type="entry name" value="Response_reg"/>
    <property type="match status" value="1"/>
</dbReference>
<dbReference type="GO" id="GO:0000976">
    <property type="term" value="F:transcription cis-regulatory region binding"/>
    <property type="evidence" value="ECO:0007669"/>
    <property type="project" value="TreeGrafter"/>
</dbReference>
<evidence type="ECO:0000259" key="11">
    <source>
        <dbReference type="PROSITE" id="PS50110"/>
    </source>
</evidence>
<dbReference type="GO" id="GO:0006355">
    <property type="term" value="P:regulation of DNA-templated transcription"/>
    <property type="evidence" value="ECO:0007669"/>
    <property type="project" value="InterPro"/>
</dbReference>
<protein>
    <recommendedName>
        <fullName evidence="8">Regulatory protein VirG</fullName>
    </recommendedName>
</protein>
<dbReference type="AlphaFoldDB" id="A0A7W6M6W2"/>
<reference evidence="13 14" key="1">
    <citation type="submission" date="2020-08" db="EMBL/GenBank/DDBJ databases">
        <title>Genomic Encyclopedia of Type Strains, Phase IV (KMG-IV): sequencing the most valuable type-strain genomes for metagenomic binning, comparative biology and taxonomic classification.</title>
        <authorList>
            <person name="Goeker M."/>
        </authorList>
    </citation>
    <scope>NUCLEOTIDE SEQUENCE [LARGE SCALE GENOMIC DNA]</scope>
    <source>
        <strain evidence="13 14">DSM 101015</strain>
    </source>
</reference>
<evidence type="ECO:0000256" key="9">
    <source>
        <dbReference type="PROSITE-ProRule" id="PRU00169"/>
    </source>
</evidence>
<dbReference type="PROSITE" id="PS51755">
    <property type="entry name" value="OMPR_PHOB"/>
    <property type="match status" value="1"/>
</dbReference>
<evidence type="ECO:0000256" key="3">
    <source>
        <dbReference type="ARBA" id="ARBA00022553"/>
    </source>
</evidence>
<feature type="domain" description="OmpR/PhoB-type" evidence="12">
    <location>
        <begin position="143"/>
        <end position="243"/>
    </location>
</feature>
<keyword evidence="4" id="KW-0902">Two-component regulatory system</keyword>
<dbReference type="InterPro" id="IPR016032">
    <property type="entry name" value="Sig_transdc_resp-reg_C-effctor"/>
</dbReference>
<evidence type="ECO:0000259" key="12">
    <source>
        <dbReference type="PROSITE" id="PS51755"/>
    </source>
</evidence>
<evidence type="ECO:0000256" key="2">
    <source>
        <dbReference type="ARBA" id="ARBA00022490"/>
    </source>
</evidence>
<dbReference type="SMART" id="SM00862">
    <property type="entry name" value="Trans_reg_C"/>
    <property type="match status" value="1"/>
</dbReference>
<evidence type="ECO:0000313" key="14">
    <source>
        <dbReference type="Proteomes" id="UP000565745"/>
    </source>
</evidence>
<dbReference type="Pfam" id="PF00486">
    <property type="entry name" value="Trans_reg_C"/>
    <property type="match status" value="1"/>
</dbReference>
<evidence type="ECO:0000256" key="5">
    <source>
        <dbReference type="ARBA" id="ARBA00023015"/>
    </source>
</evidence>
<sequence>MTDQTVLIVDDDPKVRSLLRNVLEDEGFAVEEAATASDALHIVESTGLTLITLDIHLGADNGIELARQIRQNSQVPIIMVTGKDDVIDRVVGLEVGADDYITKPFHVREVIARVRSVLRRSVGNTASGEASSASTPDDQPATEAHYRFDGMTAFPTRLELLDRDGVDCGLTSGDFKLLGVFLERPKRVLSRDQLMDLTGGLEWSPLDRTIDNQVARLRKKIERDPSNPKLIKTVRGVGYTFACDVKLVQGSDVSVKSA</sequence>